<dbReference type="STRING" id="549386.SAMN02927923_03139"/>
<keyword evidence="2" id="KW-1185">Reference proteome</keyword>
<accession>A0A1G5KA01</accession>
<sequence>MHDIYYGTRLTHPSDRIGIPYLTCDPDKIVAIVETNQPDRNTTSTPPDETSRLIAGHMIGFLQHEVKKGGLSNTLLLLQSGVGNVANAVFASLKDSPFENLTATRKCFRTACSTCSPMAS</sequence>
<dbReference type="EMBL" id="FMVJ01000009">
    <property type="protein sequence ID" value="SCY97264.1"/>
    <property type="molecule type" value="Genomic_DNA"/>
</dbReference>
<dbReference type="PANTHER" id="PTHR43609">
    <property type="entry name" value="ACETYL-COA HYDROLASE"/>
    <property type="match status" value="1"/>
</dbReference>
<dbReference type="PANTHER" id="PTHR43609:SF1">
    <property type="entry name" value="ACETYL-COA HYDROLASE"/>
    <property type="match status" value="1"/>
</dbReference>
<dbReference type="InterPro" id="IPR037171">
    <property type="entry name" value="NagB/RpiA_transferase-like"/>
</dbReference>
<dbReference type="InterPro" id="IPR046433">
    <property type="entry name" value="ActCoA_hydro"/>
</dbReference>
<reference evidence="1 2" key="1">
    <citation type="submission" date="2016-10" db="EMBL/GenBank/DDBJ databases">
        <authorList>
            <person name="de Groot N.N."/>
        </authorList>
    </citation>
    <scope>NUCLEOTIDE SEQUENCE [LARGE SCALE GENOMIC DNA]</scope>
    <source>
        <strain evidence="1 2">CGMCC 1.7666</strain>
    </source>
</reference>
<protein>
    <submittedName>
        <fullName evidence="1">Succinyl-CoA:acetate CoA-transferase</fullName>
    </submittedName>
</protein>
<gene>
    <name evidence="1" type="ORF">SAMN02927923_03139</name>
</gene>
<dbReference type="Proteomes" id="UP000199569">
    <property type="component" value="Unassembled WGS sequence"/>
</dbReference>
<dbReference type="GO" id="GO:0003986">
    <property type="term" value="F:acetyl-CoA hydrolase activity"/>
    <property type="evidence" value="ECO:0007669"/>
    <property type="project" value="TreeGrafter"/>
</dbReference>
<evidence type="ECO:0000313" key="2">
    <source>
        <dbReference type="Proteomes" id="UP000199569"/>
    </source>
</evidence>
<proteinExistence type="predicted"/>
<dbReference type="GO" id="GO:0006083">
    <property type="term" value="P:acetate metabolic process"/>
    <property type="evidence" value="ECO:0007669"/>
    <property type="project" value="InterPro"/>
</dbReference>
<evidence type="ECO:0000313" key="1">
    <source>
        <dbReference type="EMBL" id="SCY97264.1"/>
    </source>
</evidence>
<organism evidence="1 2">
    <name type="scientific">Microvirga guangxiensis</name>
    <dbReference type="NCBI Taxonomy" id="549386"/>
    <lineage>
        <taxon>Bacteria</taxon>
        <taxon>Pseudomonadati</taxon>
        <taxon>Pseudomonadota</taxon>
        <taxon>Alphaproteobacteria</taxon>
        <taxon>Hyphomicrobiales</taxon>
        <taxon>Methylobacteriaceae</taxon>
        <taxon>Microvirga</taxon>
    </lineage>
</organism>
<keyword evidence="1" id="KW-0808">Transferase</keyword>
<dbReference type="GO" id="GO:0008775">
    <property type="term" value="F:acetate CoA-transferase activity"/>
    <property type="evidence" value="ECO:0007669"/>
    <property type="project" value="InterPro"/>
</dbReference>
<name>A0A1G5KA01_9HYPH</name>
<dbReference type="SUPFAM" id="SSF100950">
    <property type="entry name" value="NagB/RpiA/CoA transferase-like"/>
    <property type="match status" value="2"/>
</dbReference>
<dbReference type="AlphaFoldDB" id="A0A1G5KA01"/>